<dbReference type="Pfam" id="PF19054">
    <property type="entry name" value="DUF5753"/>
    <property type="match status" value="1"/>
</dbReference>
<evidence type="ECO:0000259" key="1">
    <source>
        <dbReference type="Pfam" id="PF19054"/>
    </source>
</evidence>
<dbReference type="RefSeq" id="WP_344526474.1">
    <property type="nucleotide sequence ID" value="NZ_BAAAPE010000006.1"/>
</dbReference>
<evidence type="ECO:0000313" key="3">
    <source>
        <dbReference type="Proteomes" id="UP001500016"/>
    </source>
</evidence>
<protein>
    <recommendedName>
        <fullName evidence="1">DUF5753 domain-containing protein</fullName>
    </recommendedName>
</protein>
<dbReference type="InterPro" id="IPR043917">
    <property type="entry name" value="DUF5753"/>
</dbReference>
<feature type="domain" description="DUF5753" evidence="1">
    <location>
        <begin position="9"/>
        <end position="37"/>
    </location>
</feature>
<sequence length="74" mass="7857">MEADASTIEASTIEEWAPQLASGLLQTEDYARAGVRARAALLGAAEPPEFWVILGESVLRRCGPAEAKSFAVLP</sequence>
<keyword evidence="3" id="KW-1185">Reference proteome</keyword>
<evidence type="ECO:0000313" key="2">
    <source>
        <dbReference type="EMBL" id="GAA2070384.1"/>
    </source>
</evidence>
<name>A0ABN2VSQ9_9ACTN</name>
<accession>A0ABN2VSQ9</accession>
<proteinExistence type="predicted"/>
<dbReference type="EMBL" id="BAAAPE010000006">
    <property type="protein sequence ID" value="GAA2070384.1"/>
    <property type="molecule type" value="Genomic_DNA"/>
</dbReference>
<organism evidence="2 3">
    <name type="scientific">Streptomyces albiaxialis</name>
    <dbReference type="NCBI Taxonomy" id="329523"/>
    <lineage>
        <taxon>Bacteria</taxon>
        <taxon>Bacillati</taxon>
        <taxon>Actinomycetota</taxon>
        <taxon>Actinomycetes</taxon>
        <taxon>Kitasatosporales</taxon>
        <taxon>Streptomycetaceae</taxon>
        <taxon>Streptomyces</taxon>
    </lineage>
</organism>
<gene>
    <name evidence="2" type="ORF">GCM10009801_21050</name>
</gene>
<comment type="caution">
    <text evidence="2">The sequence shown here is derived from an EMBL/GenBank/DDBJ whole genome shotgun (WGS) entry which is preliminary data.</text>
</comment>
<reference evidence="2 3" key="1">
    <citation type="journal article" date="2019" name="Int. J. Syst. Evol. Microbiol.">
        <title>The Global Catalogue of Microorganisms (GCM) 10K type strain sequencing project: providing services to taxonomists for standard genome sequencing and annotation.</title>
        <authorList>
            <consortium name="The Broad Institute Genomics Platform"/>
            <consortium name="The Broad Institute Genome Sequencing Center for Infectious Disease"/>
            <person name="Wu L."/>
            <person name="Ma J."/>
        </authorList>
    </citation>
    <scope>NUCLEOTIDE SEQUENCE [LARGE SCALE GENOMIC DNA]</scope>
    <source>
        <strain evidence="2 3">JCM 15478</strain>
    </source>
</reference>
<dbReference type="Proteomes" id="UP001500016">
    <property type="component" value="Unassembled WGS sequence"/>
</dbReference>